<dbReference type="SMART" id="SM00342">
    <property type="entry name" value="HTH_ARAC"/>
    <property type="match status" value="1"/>
</dbReference>
<dbReference type="SUPFAM" id="SSF52172">
    <property type="entry name" value="CheY-like"/>
    <property type="match status" value="1"/>
</dbReference>
<dbReference type="InterPro" id="IPR018060">
    <property type="entry name" value="HTH_AraC"/>
</dbReference>
<dbReference type="GO" id="GO:0000160">
    <property type="term" value="P:phosphorelay signal transduction system"/>
    <property type="evidence" value="ECO:0007669"/>
    <property type="project" value="InterPro"/>
</dbReference>
<dbReference type="Pfam" id="PF12833">
    <property type="entry name" value="HTH_18"/>
    <property type="match status" value="1"/>
</dbReference>
<accession>A0A9D1S718</accession>
<dbReference type="PROSITE" id="PS01124">
    <property type="entry name" value="HTH_ARAC_FAMILY_2"/>
    <property type="match status" value="1"/>
</dbReference>
<feature type="domain" description="Response regulatory" evidence="8">
    <location>
        <begin position="2"/>
        <end position="119"/>
    </location>
</feature>
<keyword evidence="4" id="KW-0804">Transcription</keyword>
<dbReference type="Gene3D" id="3.40.50.2300">
    <property type="match status" value="1"/>
</dbReference>
<dbReference type="PROSITE" id="PS50110">
    <property type="entry name" value="RESPONSE_REGULATORY"/>
    <property type="match status" value="1"/>
</dbReference>
<dbReference type="Proteomes" id="UP000824111">
    <property type="component" value="Unassembled WGS sequence"/>
</dbReference>
<reference evidence="9" key="2">
    <citation type="journal article" date="2021" name="PeerJ">
        <title>Extensive microbial diversity within the chicken gut microbiome revealed by metagenomics and culture.</title>
        <authorList>
            <person name="Gilroy R."/>
            <person name="Ravi A."/>
            <person name="Getino M."/>
            <person name="Pursley I."/>
            <person name="Horton D.L."/>
            <person name="Alikhan N.F."/>
            <person name="Baker D."/>
            <person name="Gharbi K."/>
            <person name="Hall N."/>
            <person name="Watson M."/>
            <person name="Adriaenssens E.M."/>
            <person name="Foster-Nyarko E."/>
            <person name="Jarju S."/>
            <person name="Secka A."/>
            <person name="Antonio M."/>
            <person name="Oren A."/>
            <person name="Chaudhuri R.R."/>
            <person name="La Ragione R."/>
            <person name="Hildebrand F."/>
            <person name="Pallen M.J."/>
        </authorList>
    </citation>
    <scope>NUCLEOTIDE SEQUENCE</scope>
    <source>
        <strain evidence="9">ChiSjej4B22-9803</strain>
    </source>
</reference>
<evidence type="ECO:0000256" key="2">
    <source>
        <dbReference type="ARBA" id="ARBA00023015"/>
    </source>
</evidence>
<dbReference type="PANTHER" id="PTHR43280">
    <property type="entry name" value="ARAC-FAMILY TRANSCRIPTIONAL REGULATOR"/>
    <property type="match status" value="1"/>
</dbReference>
<dbReference type="InterPro" id="IPR009057">
    <property type="entry name" value="Homeodomain-like_sf"/>
</dbReference>
<dbReference type="SUPFAM" id="SSF46689">
    <property type="entry name" value="Homeodomain-like"/>
    <property type="match status" value="2"/>
</dbReference>
<organism evidence="9 10">
    <name type="scientific">Candidatus Avimonoglobus intestinipullorum</name>
    <dbReference type="NCBI Taxonomy" id="2840699"/>
    <lineage>
        <taxon>Bacteria</taxon>
        <taxon>Bacillati</taxon>
        <taxon>Bacillota</taxon>
        <taxon>Clostridia</taxon>
        <taxon>Eubacteriales</taxon>
        <taxon>Candidatus Avimonoglobus</taxon>
    </lineage>
</organism>
<sequence>MNILIVDDEKIIVEGIRLLVLQSGYGVKQVFVAYNGAQALEILKREQVDILFSDIKMPVMDGFELVEQARALPVIPEIVLITGFAEFEYVQRAINSGIVGYLLKPIDEAQFAAVLQKAVNRVIQNRVAAETQAEHADLADKVRTLNMERLLNIVFSGGAPGPGEQEWMEDTLGKTGEKRFQLVTFHIGLKKGQDADVALLIEELKKELMEYFKKEGRTEQFYFLRAANGKDLHCLCVGMGELEGLRSALNWFYEHYVPCVPSELYISMSDVRKKLSRELYTHSQEAYYERYMSDEKRILRYSGADNMHKVSIIENELKILEVHICNGEMAEFQSMLAQVFSVPYIKKSGLTVRAVYFLVCNMVIMTFHRLHMDIPNVTVDDLLSEQVLSSIERVEELAEYIYGVVFDMMMQQEQFNAGTELTIKKIVNYVNVNFHEDLSIKELSARFGLTPNYLSQIFKNETGESFVSYMNRLRIEKACTLLRTSDLKISEIVRQVGYNDSQYFYRVFKKHIGQTPIEYRMGNS</sequence>
<gene>
    <name evidence="9" type="ORF">IAB04_05820</name>
</gene>
<dbReference type="InterPro" id="IPR001789">
    <property type="entry name" value="Sig_transdc_resp-reg_receiver"/>
</dbReference>
<dbReference type="Pfam" id="PF00072">
    <property type="entry name" value="Response_reg"/>
    <property type="match status" value="1"/>
</dbReference>
<feature type="domain" description="HTH araC/xylS-type" evidence="7">
    <location>
        <begin position="424"/>
        <end position="522"/>
    </location>
</feature>
<dbReference type="SMART" id="SM00448">
    <property type="entry name" value="REC"/>
    <property type="match status" value="1"/>
</dbReference>
<name>A0A9D1S718_9FIRM</name>
<dbReference type="PRINTS" id="PR00032">
    <property type="entry name" value="HTHARAC"/>
</dbReference>
<evidence type="ECO:0000256" key="6">
    <source>
        <dbReference type="PROSITE-ProRule" id="PRU00169"/>
    </source>
</evidence>
<feature type="modified residue" description="4-aspartylphosphate" evidence="6">
    <location>
        <position position="54"/>
    </location>
</feature>
<proteinExistence type="predicted"/>
<keyword evidence="6" id="KW-0597">Phosphoprotein</keyword>
<evidence type="ECO:0000259" key="7">
    <source>
        <dbReference type="PROSITE" id="PS01124"/>
    </source>
</evidence>
<dbReference type="EMBL" id="DVND01000151">
    <property type="protein sequence ID" value="HIU48863.1"/>
    <property type="molecule type" value="Genomic_DNA"/>
</dbReference>
<dbReference type="GO" id="GO:0043565">
    <property type="term" value="F:sequence-specific DNA binding"/>
    <property type="evidence" value="ECO:0007669"/>
    <property type="project" value="InterPro"/>
</dbReference>
<dbReference type="InterPro" id="IPR011006">
    <property type="entry name" value="CheY-like_superfamily"/>
</dbReference>
<dbReference type="PANTHER" id="PTHR43280:SF2">
    <property type="entry name" value="HTH-TYPE TRANSCRIPTIONAL REGULATOR EXSA"/>
    <property type="match status" value="1"/>
</dbReference>
<evidence type="ECO:0000256" key="5">
    <source>
        <dbReference type="ARBA" id="ARBA00024867"/>
    </source>
</evidence>
<keyword evidence="3" id="KW-0238">DNA-binding</keyword>
<keyword evidence="2" id="KW-0805">Transcription regulation</keyword>
<dbReference type="Gene3D" id="1.10.10.60">
    <property type="entry name" value="Homeodomain-like"/>
    <property type="match status" value="2"/>
</dbReference>
<comment type="caution">
    <text evidence="9">The sequence shown here is derived from an EMBL/GenBank/DDBJ whole genome shotgun (WGS) entry which is preliminary data.</text>
</comment>
<reference evidence="9" key="1">
    <citation type="submission" date="2020-10" db="EMBL/GenBank/DDBJ databases">
        <authorList>
            <person name="Gilroy R."/>
        </authorList>
    </citation>
    <scope>NUCLEOTIDE SEQUENCE</scope>
    <source>
        <strain evidence="9">ChiSjej4B22-9803</strain>
    </source>
</reference>
<dbReference type="GO" id="GO:0003700">
    <property type="term" value="F:DNA-binding transcription factor activity"/>
    <property type="evidence" value="ECO:0007669"/>
    <property type="project" value="InterPro"/>
</dbReference>
<evidence type="ECO:0000256" key="3">
    <source>
        <dbReference type="ARBA" id="ARBA00023125"/>
    </source>
</evidence>
<evidence type="ECO:0000256" key="1">
    <source>
        <dbReference type="ARBA" id="ARBA00018672"/>
    </source>
</evidence>
<evidence type="ECO:0000313" key="9">
    <source>
        <dbReference type="EMBL" id="HIU48863.1"/>
    </source>
</evidence>
<protein>
    <recommendedName>
        <fullName evidence="1">Stage 0 sporulation protein A homolog</fullName>
    </recommendedName>
</protein>
<dbReference type="AlphaFoldDB" id="A0A9D1S718"/>
<dbReference type="CDD" id="cd17536">
    <property type="entry name" value="REC_YesN-like"/>
    <property type="match status" value="1"/>
</dbReference>
<evidence type="ECO:0000313" key="10">
    <source>
        <dbReference type="Proteomes" id="UP000824111"/>
    </source>
</evidence>
<dbReference type="InterPro" id="IPR020449">
    <property type="entry name" value="Tscrpt_reg_AraC-type_HTH"/>
</dbReference>
<comment type="function">
    <text evidence="5">May play the central regulatory role in sporulation. It may be an element of the effector pathway responsible for the activation of sporulation genes in response to nutritional stress. Spo0A may act in concert with spo0H (a sigma factor) to control the expression of some genes that are critical to the sporulation process.</text>
</comment>
<evidence type="ECO:0000256" key="4">
    <source>
        <dbReference type="ARBA" id="ARBA00023163"/>
    </source>
</evidence>
<evidence type="ECO:0000259" key="8">
    <source>
        <dbReference type="PROSITE" id="PS50110"/>
    </source>
</evidence>